<evidence type="ECO:0008006" key="4">
    <source>
        <dbReference type="Google" id="ProtNLM"/>
    </source>
</evidence>
<feature type="signal peptide" evidence="1">
    <location>
        <begin position="1"/>
        <end position="26"/>
    </location>
</feature>
<organism evidence="2 3">
    <name type="scientific">Limnobacter profundi</name>
    <dbReference type="NCBI Taxonomy" id="2732163"/>
    <lineage>
        <taxon>Bacteria</taxon>
        <taxon>Pseudomonadati</taxon>
        <taxon>Pseudomonadota</taxon>
        <taxon>Betaproteobacteria</taxon>
        <taxon>Burkholderiales</taxon>
        <taxon>Burkholderiaceae</taxon>
        <taxon>Limnobacter</taxon>
    </lineage>
</organism>
<name>A0ABX6N3G6_9BURK</name>
<accession>A0ABX6N3G6</accession>
<gene>
    <name evidence="2" type="ORF">HKT17_00565</name>
</gene>
<keyword evidence="3" id="KW-1185">Reference proteome</keyword>
<evidence type="ECO:0000313" key="2">
    <source>
        <dbReference type="EMBL" id="QJR28299.1"/>
    </source>
</evidence>
<keyword evidence="1" id="KW-0732">Signal</keyword>
<protein>
    <recommendedName>
        <fullName evidence="4">Lipopolysaccharide transport periplasmic protein LptA</fullName>
    </recommendedName>
</protein>
<evidence type="ECO:0000313" key="3">
    <source>
        <dbReference type="Proteomes" id="UP000501130"/>
    </source>
</evidence>
<feature type="chain" id="PRO_5045186773" description="Lipopolysaccharide transport periplasmic protein LptA" evidence="1">
    <location>
        <begin position="27"/>
        <end position="132"/>
    </location>
</feature>
<sequence>MTMKSIKLLTTSFGLVLALSSGFAVAQEKDEHKLEPKHGGVVVEANHIEYELVVRSENVQLHANDHGKVIDLSKAKAKVVFLVADQKMERTLAGQGVLLSGEGVDLKGSGYTAVATVEFANKKKATVRFKTN</sequence>
<reference evidence="2 3" key="1">
    <citation type="submission" date="2020-05" db="EMBL/GenBank/DDBJ databases">
        <title>Compete genome of Limnobacter sp. SAORIC-580.</title>
        <authorList>
            <person name="Song J."/>
            <person name="Cho J.-C."/>
        </authorList>
    </citation>
    <scope>NUCLEOTIDE SEQUENCE [LARGE SCALE GENOMIC DNA]</scope>
    <source>
        <strain evidence="2 3">SAORIC-580</strain>
    </source>
</reference>
<proteinExistence type="predicted"/>
<evidence type="ECO:0000256" key="1">
    <source>
        <dbReference type="SAM" id="SignalP"/>
    </source>
</evidence>
<dbReference type="EMBL" id="CP053084">
    <property type="protein sequence ID" value="QJR28299.1"/>
    <property type="molecule type" value="Genomic_DNA"/>
</dbReference>
<dbReference type="Proteomes" id="UP000501130">
    <property type="component" value="Chromosome"/>
</dbReference>